<proteinExistence type="predicted"/>
<sequence>MDLRCMKFELSVYAKELNYHKVSFPFGVLYLCDNFFISEIFSEIHLNEDKIFKIVETLVDYYGKNAKVCYISNRVNSYSSTPQLWVKALEENDIFSSGAIVYYSLSGLMNFEIENYICPKEMRSFNTLSAAIEWVKNKTCVSEN</sequence>
<dbReference type="AlphaFoldDB" id="A0A362X565"/>
<accession>A0A362X565</accession>
<dbReference type="EMBL" id="PVEO01000013">
    <property type="protein sequence ID" value="PQV45461.1"/>
    <property type="molecule type" value="Genomic_DNA"/>
</dbReference>
<reference evidence="1 2" key="1">
    <citation type="submission" date="2018-02" db="EMBL/GenBank/DDBJ databases">
        <title>Genomic Encyclopedia of Archaeal and Bacterial Type Strains, Phase II (KMG-II): from individual species to whole genera.</title>
        <authorList>
            <person name="Goeker M."/>
        </authorList>
    </citation>
    <scope>NUCLEOTIDE SEQUENCE [LARGE SCALE GENOMIC DNA]</scope>
    <source>
        <strain evidence="1 2">DSM 21165</strain>
    </source>
</reference>
<evidence type="ECO:0000313" key="2">
    <source>
        <dbReference type="Proteomes" id="UP000251545"/>
    </source>
</evidence>
<protein>
    <recommendedName>
        <fullName evidence="3">STAS/SEC14 domain-containing protein</fullName>
    </recommendedName>
</protein>
<organism evidence="1 2">
    <name type="scientific">Jejuia pallidilutea</name>
    <dbReference type="NCBI Taxonomy" id="504487"/>
    <lineage>
        <taxon>Bacteria</taxon>
        <taxon>Pseudomonadati</taxon>
        <taxon>Bacteroidota</taxon>
        <taxon>Flavobacteriia</taxon>
        <taxon>Flavobacteriales</taxon>
        <taxon>Flavobacteriaceae</taxon>
        <taxon>Jejuia</taxon>
    </lineage>
</organism>
<evidence type="ECO:0008006" key="3">
    <source>
        <dbReference type="Google" id="ProtNLM"/>
    </source>
</evidence>
<name>A0A362X565_9FLAO</name>
<gene>
    <name evidence="1" type="ORF">CLV33_1138</name>
</gene>
<comment type="caution">
    <text evidence="1">The sequence shown here is derived from an EMBL/GenBank/DDBJ whole genome shotgun (WGS) entry which is preliminary data.</text>
</comment>
<dbReference type="Proteomes" id="UP000251545">
    <property type="component" value="Unassembled WGS sequence"/>
</dbReference>
<evidence type="ECO:0000313" key="1">
    <source>
        <dbReference type="EMBL" id="PQV45461.1"/>
    </source>
</evidence>